<sequence length="236" mass="25500">MLICSVDSSATPASVCLLEDDRIIAEYYLNTGFTHSQTLMAMLESVLKISGKSAGDIELYAVNSGPGSFTGVRIGVSAVKGMAYALDKPCVEVSTLESMAYNLLGSHTIVCACMDAKRRQVYHGLFRVDGDTIERLCDDTAIAVDDLLNGLPDHEEIILVGDGAELVDQSTDDPLITLAPPNLRYQRASSVALAAVEKYNRGEVVSPAALMPRYLRLSQAERERNAKINKEQDGAL</sequence>
<dbReference type="Pfam" id="PF00814">
    <property type="entry name" value="TsaD"/>
    <property type="match status" value="1"/>
</dbReference>
<dbReference type="PANTHER" id="PTHR11735:SF11">
    <property type="entry name" value="TRNA THREONYLCARBAMOYLADENOSINE BIOSYNTHESIS PROTEIN TSAB"/>
    <property type="match status" value="1"/>
</dbReference>
<dbReference type="Proteomes" id="UP000633365">
    <property type="component" value="Unassembled WGS sequence"/>
</dbReference>
<dbReference type="CDD" id="cd24032">
    <property type="entry name" value="ASKHA_NBD_TsaB"/>
    <property type="match status" value="1"/>
</dbReference>
<dbReference type="NCBIfam" id="TIGR03725">
    <property type="entry name" value="T6A_YeaZ"/>
    <property type="match status" value="1"/>
</dbReference>
<organism evidence="2 3">
    <name type="scientific">Ruminococcus difficilis</name>
    <dbReference type="NCBI Taxonomy" id="2763069"/>
    <lineage>
        <taxon>Bacteria</taxon>
        <taxon>Bacillati</taxon>
        <taxon>Bacillota</taxon>
        <taxon>Clostridia</taxon>
        <taxon>Eubacteriales</taxon>
        <taxon>Oscillospiraceae</taxon>
        <taxon>Ruminococcus</taxon>
    </lineage>
</organism>
<keyword evidence="3" id="KW-1185">Reference proteome</keyword>
<evidence type="ECO:0000259" key="1">
    <source>
        <dbReference type="Pfam" id="PF00814"/>
    </source>
</evidence>
<accession>A0A934TYL7</accession>
<dbReference type="InterPro" id="IPR043129">
    <property type="entry name" value="ATPase_NBD"/>
</dbReference>
<evidence type="ECO:0000313" key="3">
    <source>
        <dbReference type="Proteomes" id="UP000633365"/>
    </source>
</evidence>
<dbReference type="PANTHER" id="PTHR11735">
    <property type="entry name" value="TRNA N6-ADENOSINE THREONYLCARBAMOYLTRANSFERASE"/>
    <property type="match status" value="1"/>
</dbReference>
<protein>
    <submittedName>
        <fullName evidence="2">tRNA (Adenosine(37)-N6)-threonylcarbamoyltransferase complex dimerization subunit type 1 TsaB</fullName>
    </submittedName>
</protein>
<dbReference type="GO" id="GO:0002949">
    <property type="term" value="P:tRNA threonylcarbamoyladenosine modification"/>
    <property type="evidence" value="ECO:0007669"/>
    <property type="project" value="InterPro"/>
</dbReference>
<comment type="caution">
    <text evidence="2">The sequence shown here is derived from an EMBL/GenBank/DDBJ whole genome shotgun (WGS) entry which is preliminary data.</text>
</comment>
<name>A0A934TYL7_9FIRM</name>
<reference evidence="2" key="1">
    <citation type="submission" date="2021-01" db="EMBL/GenBank/DDBJ databases">
        <title>Genome public.</title>
        <authorList>
            <person name="Liu C."/>
            <person name="Sun Q."/>
        </authorList>
    </citation>
    <scope>NUCLEOTIDE SEQUENCE</scope>
    <source>
        <strain evidence="2">M6</strain>
    </source>
</reference>
<dbReference type="GO" id="GO:0005829">
    <property type="term" value="C:cytosol"/>
    <property type="evidence" value="ECO:0007669"/>
    <property type="project" value="TreeGrafter"/>
</dbReference>
<feature type="domain" description="Gcp-like" evidence="1">
    <location>
        <begin position="34"/>
        <end position="221"/>
    </location>
</feature>
<evidence type="ECO:0000313" key="2">
    <source>
        <dbReference type="EMBL" id="MBK6087842.1"/>
    </source>
</evidence>
<proteinExistence type="predicted"/>
<dbReference type="SUPFAM" id="SSF53067">
    <property type="entry name" value="Actin-like ATPase domain"/>
    <property type="match status" value="2"/>
</dbReference>
<dbReference type="Gene3D" id="3.30.420.40">
    <property type="match status" value="2"/>
</dbReference>
<gene>
    <name evidence="2" type="primary">tsaB</name>
    <name evidence="2" type="ORF">JKK62_04085</name>
</gene>
<dbReference type="InterPro" id="IPR022496">
    <property type="entry name" value="T6A_TsaB"/>
</dbReference>
<dbReference type="AlphaFoldDB" id="A0A934TYL7"/>
<dbReference type="InterPro" id="IPR000905">
    <property type="entry name" value="Gcp-like_dom"/>
</dbReference>
<dbReference type="EMBL" id="JAEQMG010000041">
    <property type="protein sequence ID" value="MBK6087842.1"/>
    <property type="molecule type" value="Genomic_DNA"/>
</dbReference>